<feature type="domain" description="Formyl transferase N-terminal" evidence="6">
    <location>
        <begin position="2"/>
        <end position="176"/>
    </location>
</feature>
<evidence type="ECO:0000256" key="3">
    <source>
        <dbReference type="ARBA" id="ARBA00022679"/>
    </source>
</evidence>
<evidence type="ECO:0000259" key="6">
    <source>
        <dbReference type="Pfam" id="PF00551"/>
    </source>
</evidence>
<sequence>MNVIFVGTASLGIPTLRALAQKHSVLAVFTQPDRPAGRGLVPMPPPIKQTALELGLPVYQPEKINREVEFIQTLNPDVIVVVAFGQFLSRKLLEIPKHGCINLHASLLPKYRGAAPIQWAIINGETETGLTTFLLNEEMDAGDILLQERVPISESDTAGTLHDKLAALGPDLVLRTLEGLEKGALAPIPQDHSQATFAPKITNSLGQIDWAQPARKIFNLIRGLNPQPGAYTFWAGIRLKIYASRVVPSTSILPPGCVIDPERLLVRCGEDALELIEVQPAGKRRMSGRDFVNGYKVQLGARLG</sequence>
<dbReference type="PANTHER" id="PTHR11138:SF5">
    <property type="entry name" value="METHIONYL-TRNA FORMYLTRANSFERASE, MITOCHONDRIAL"/>
    <property type="match status" value="1"/>
</dbReference>
<dbReference type="SUPFAM" id="SSF50486">
    <property type="entry name" value="FMT C-terminal domain-like"/>
    <property type="match status" value="1"/>
</dbReference>
<dbReference type="GO" id="GO:0005829">
    <property type="term" value="C:cytosol"/>
    <property type="evidence" value="ECO:0007669"/>
    <property type="project" value="TreeGrafter"/>
</dbReference>
<dbReference type="EC" id="2.1.2.9" evidence="2 5"/>
<dbReference type="AlphaFoldDB" id="H5SUP3"/>
<dbReference type="NCBIfam" id="TIGR00460">
    <property type="entry name" value="fmt"/>
    <property type="match status" value="1"/>
</dbReference>
<evidence type="ECO:0000256" key="4">
    <source>
        <dbReference type="ARBA" id="ARBA00022917"/>
    </source>
</evidence>
<feature type="binding site" evidence="5">
    <location>
        <begin position="106"/>
        <end position="109"/>
    </location>
    <ligand>
        <name>(6S)-5,6,7,8-tetrahydrofolate</name>
        <dbReference type="ChEBI" id="CHEBI:57453"/>
    </ligand>
</feature>
<dbReference type="InterPro" id="IPR041711">
    <property type="entry name" value="Met-tRNA-FMT_N"/>
</dbReference>
<dbReference type="InterPro" id="IPR011034">
    <property type="entry name" value="Formyl_transferase-like_C_sf"/>
</dbReference>
<evidence type="ECO:0000256" key="5">
    <source>
        <dbReference type="HAMAP-Rule" id="MF_00182"/>
    </source>
</evidence>
<dbReference type="CDD" id="cd08704">
    <property type="entry name" value="Met_tRNA_FMT_C"/>
    <property type="match status" value="1"/>
</dbReference>
<dbReference type="GO" id="GO:0004479">
    <property type="term" value="F:methionyl-tRNA formyltransferase activity"/>
    <property type="evidence" value="ECO:0007669"/>
    <property type="project" value="UniProtKB-UniRule"/>
</dbReference>
<keyword evidence="4 5" id="KW-0648">Protein biosynthesis</keyword>
<dbReference type="InterPro" id="IPR005793">
    <property type="entry name" value="Formyl_trans_C"/>
</dbReference>
<comment type="catalytic activity">
    <reaction evidence="5">
        <text>L-methionyl-tRNA(fMet) + (6R)-10-formyltetrahydrofolate = N-formyl-L-methionyl-tRNA(fMet) + (6S)-5,6,7,8-tetrahydrofolate + H(+)</text>
        <dbReference type="Rhea" id="RHEA:24380"/>
        <dbReference type="Rhea" id="RHEA-COMP:9952"/>
        <dbReference type="Rhea" id="RHEA-COMP:9953"/>
        <dbReference type="ChEBI" id="CHEBI:15378"/>
        <dbReference type="ChEBI" id="CHEBI:57453"/>
        <dbReference type="ChEBI" id="CHEBI:78530"/>
        <dbReference type="ChEBI" id="CHEBI:78844"/>
        <dbReference type="ChEBI" id="CHEBI:195366"/>
        <dbReference type="EC" id="2.1.2.9"/>
    </reaction>
</comment>
<organism evidence="8">
    <name type="scientific">Acetithermum autotrophicum</name>
    <dbReference type="NCBI Taxonomy" id="1446466"/>
    <lineage>
        <taxon>Bacteria</taxon>
        <taxon>Candidatus Bipolaricaulota</taxon>
        <taxon>Candidatus Acetithermum</taxon>
    </lineage>
</organism>
<dbReference type="Pfam" id="PF02911">
    <property type="entry name" value="Formyl_trans_C"/>
    <property type="match status" value="1"/>
</dbReference>
<comment type="similarity">
    <text evidence="1 5">Belongs to the Fmt family.</text>
</comment>
<name>H5SUP3_ACEAU</name>
<dbReference type="Pfam" id="PF00551">
    <property type="entry name" value="Formyl_trans_N"/>
    <property type="match status" value="1"/>
</dbReference>
<dbReference type="InterPro" id="IPR002376">
    <property type="entry name" value="Formyl_transf_N"/>
</dbReference>
<dbReference type="EMBL" id="AP011803">
    <property type="protein sequence ID" value="BAL60243.1"/>
    <property type="molecule type" value="Genomic_DNA"/>
</dbReference>
<dbReference type="FunFam" id="3.40.50.12230:FF:000001">
    <property type="entry name" value="Methionyl-tRNA formyltransferase"/>
    <property type="match status" value="1"/>
</dbReference>
<dbReference type="InterPro" id="IPR005794">
    <property type="entry name" value="Fmt"/>
</dbReference>
<reference evidence="8" key="1">
    <citation type="journal article" date="2005" name="Environ. Microbiol.">
        <title>Genetic and functional properties of uncultivated thermophilic crenarchaeotes from a subsurface gold mine as revealed by analysis of genome fragments.</title>
        <authorList>
            <person name="Nunoura T."/>
            <person name="Hirayama H."/>
            <person name="Takami H."/>
            <person name="Oida H."/>
            <person name="Nishi S."/>
            <person name="Shimamura S."/>
            <person name="Suzuki Y."/>
            <person name="Inagaki F."/>
            <person name="Takai K."/>
            <person name="Nealson K.H."/>
            <person name="Horikoshi K."/>
        </authorList>
    </citation>
    <scope>NUCLEOTIDE SEQUENCE</scope>
</reference>
<protein>
    <recommendedName>
        <fullName evidence="2 5">Methionyl-tRNA formyltransferase</fullName>
        <ecNumber evidence="2 5">2.1.2.9</ecNumber>
    </recommendedName>
</protein>
<dbReference type="InterPro" id="IPR036477">
    <property type="entry name" value="Formyl_transf_N_sf"/>
</dbReference>
<dbReference type="HAMAP" id="MF_00182">
    <property type="entry name" value="Formyl_trans"/>
    <property type="match status" value="1"/>
</dbReference>
<accession>H5SUP3</accession>
<evidence type="ECO:0000256" key="1">
    <source>
        <dbReference type="ARBA" id="ARBA00010699"/>
    </source>
</evidence>
<comment type="function">
    <text evidence="5">Attaches a formyl group to the free amino group of methionyl-tRNA(fMet). The formyl group appears to play a dual role in the initiator identity of N-formylmethionyl-tRNA by promoting its recognition by IF2 and preventing the misappropriation of this tRNA by the elongation apparatus.</text>
</comment>
<dbReference type="InterPro" id="IPR044135">
    <property type="entry name" value="Met-tRNA-FMT_C"/>
</dbReference>
<proteinExistence type="inferred from homology"/>
<dbReference type="SUPFAM" id="SSF53328">
    <property type="entry name" value="Formyltransferase"/>
    <property type="match status" value="1"/>
</dbReference>
<evidence type="ECO:0000256" key="2">
    <source>
        <dbReference type="ARBA" id="ARBA00012261"/>
    </source>
</evidence>
<gene>
    <name evidence="5" type="primary">fmt</name>
    <name evidence="8" type="ORF">HGMM_OP4C879</name>
</gene>
<keyword evidence="3 5" id="KW-0808">Transferase</keyword>
<dbReference type="PANTHER" id="PTHR11138">
    <property type="entry name" value="METHIONYL-TRNA FORMYLTRANSFERASE"/>
    <property type="match status" value="1"/>
</dbReference>
<dbReference type="Gene3D" id="3.40.50.12230">
    <property type="match status" value="1"/>
</dbReference>
<feature type="domain" description="Formyl transferase C-terminal" evidence="7">
    <location>
        <begin position="200"/>
        <end position="295"/>
    </location>
</feature>
<dbReference type="CDD" id="cd08646">
    <property type="entry name" value="FMT_core_Met-tRNA-FMT_N"/>
    <property type="match status" value="1"/>
</dbReference>
<evidence type="ECO:0000313" key="8">
    <source>
        <dbReference type="EMBL" id="BAL60243.1"/>
    </source>
</evidence>
<reference evidence="8" key="2">
    <citation type="journal article" date="2012" name="PLoS ONE">
        <title>A Deeply Branching Thermophilic Bacterium with an Ancient Acetyl-CoA Pathway Dominates a Subsurface Ecosystem.</title>
        <authorList>
            <person name="Takami H."/>
            <person name="Noguchi H."/>
            <person name="Takaki Y."/>
            <person name="Uchiyama I."/>
            <person name="Toyoda A."/>
            <person name="Nishi S."/>
            <person name="Chee G.-J."/>
            <person name="Arai W."/>
            <person name="Nunoura T."/>
            <person name="Itoh T."/>
            <person name="Hattori M."/>
            <person name="Takai K."/>
        </authorList>
    </citation>
    <scope>NUCLEOTIDE SEQUENCE</scope>
</reference>
<evidence type="ECO:0000259" key="7">
    <source>
        <dbReference type="Pfam" id="PF02911"/>
    </source>
</evidence>